<evidence type="ECO:0000313" key="1">
    <source>
        <dbReference type="EMBL" id="KAH7949126.1"/>
    </source>
</evidence>
<accession>A0ACB8CPY1</accession>
<gene>
    <name evidence="1" type="ORF">HPB49_005552</name>
</gene>
<sequence>MATCLAELVAFGERIGLQGAKLGAWVDEQTAQVHEEVLAERDAAKTQLELETWILGLRLKLTEQELRQIGIKMGLTGPDLKGWVQSKLEALEQGKDVPFEFVNEIKEREERILQLRHKLDEAEHILSSLLTSFCDDEEEAIEVPGLKQVVPMVELGHNTDEQTEMKIRDLVSSNRELTNVLKDLSDESGFMTTNEKTTAGSCHLLKSERSPEAGRRGAEEWAARRLGLDAYAFHSITADLLEKLETTLSDLLSVARPWLSQRHVDRSRLAPFVRPQASLCWCHLNMHFWTTNPTYNW</sequence>
<organism evidence="1 2">
    <name type="scientific">Dermacentor silvarum</name>
    <name type="common">Tick</name>
    <dbReference type="NCBI Taxonomy" id="543639"/>
    <lineage>
        <taxon>Eukaryota</taxon>
        <taxon>Metazoa</taxon>
        <taxon>Ecdysozoa</taxon>
        <taxon>Arthropoda</taxon>
        <taxon>Chelicerata</taxon>
        <taxon>Arachnida</taxon>
        <taxon>Acari</taxon>
        <taxon>Parasitiformes</taxon>
        <taxon>Ixodida</taxon>
        <taxon>Ixodoidea</taxon>
        <taxon>Ixodidae</taxon>
        <taxon>Rhipicephalinae</taxon>
        <taxon>Dermacentor</taxon>
    </lineage>
</organism>
<comment type="caution">
    <text evidence="1">The sequence shown here is derived from an EMBL/GenBank/DDBJ whole genome shotgun (WGS) entry which is preliminary data.</text>
</comment>
<dbReference type="Proteomes" id="UP000821865">
    <property type="component" value="Chromosome 5"/>
</dbReference>
<proteinExistence type="predicted"/>
<evidence type="ECO:0000313" key="2">
    <source>
        <dbReference type="Proteomes" id="UP000821865"/>
    </source>
</evidence>
<keyword evidence="2" id="KW-1185">Reference proteome</keyword>
<reference evidence="1" key="1">
    <citation type="submission" date="2020-05" db="EMBL/GenBank/DDBJ databases">
        <title>Large-scale comparative analyses of tick genomes elucidate their genetic diversity and vector capacities.</title>
        <authorList>
            <person name="Jia N."/>
            <person name="Wang J."/>
            <person name="Shi W."/>
            <person name="Du L."/>
            <person name="Sun Y."/>
            <person name="Zhan W."/>
            <person name="Jiang J."/>
            <person name="Wang Q."/>
            <person name="Zhang B."/>
            <person name="Ji P."/>
            <person name="Sakyi L.B."/>
            <person name="Cui X."/>
            <person name="Yuan T."/>
            <person name="Jiang B."/>
            <person name="Yang W."/>
            <person name="Lam T.T.-Y."/>
            <person name="Chang Q."/>
            <person name="Ding S."/>
            <person name="Wang X."/>
            <person name="Zhu J."/>
            <person name="Ruan X."/>
            <person name="Zhao L."/>
            <person name="Wei J."/>
            <person name="Que T."/>
            <person name="Du C."/>
            <person name="Cheng J."/>
            <person name="Dai P."/>
            <person name="Han X."/>
            <person name="Huang E."/>
            <person name="Gao Y."/>
            <person name="Liu J."/>
            <person name="Shao H."/>
            <person name="Ye R."/>
            <person name="Li L."/>
            <person name="Wei W."/>
            <person name="Wang X."/>
            <person name="Wang C."/>
            <person name="Yang T."/>
            <person name="Huo Q."/>
            <person name="Li W."/>
            <person name="Guo W."/>
            <person name="Chen H."/>
            <person name="Zhou L."/>
            <person name="Ni X."/>
            <person name="Tian J."/>
            <person name="Zhou Y."/>
            <person name="Sheng Y."/>
            <person name="Liu T."/>
            <person name="Pan Y."/>
            <person name="Xia L."/>
            <person name="Li J."/>
            <person name="Zhao F."/>
            <person name="Cao W."/>
        </authorList>
    </citation>
    <scope>NUCLEOTIDE SEQUENCE</scope>
    <source>
        <strain evidence="1">Dsil-2018</strain>
    </source>
</reference>
<name>A0ACB8CPY1_DERSI</name>
<protein>
    <submittedName>
        <fullName evidence="1">Uncharacterized protein</fullName>
    </submittedName>
</protein>
<dbReference type="EMBL" id="CM023474">
    <property type="protein sequence ID" value="KAH7949126.1"/>
    <property type="molecule type" value="Genomic_DNA"/>
</dbReference>